<dbReference type="GO" id="GO:0005829">
    <property type="term" value="C:cytosol"/>
    <property type="evidence" value="ECO:0007669"/>
    <property type="project" value="TreeGrafter"/>
</dbReference>
<gene>
    <name evidence="5" type="ORF">JAO82_13275</name>
</gene>
<dbReference type="SUPFAM" id="SSF46785">
    <property type="entry name" value="Winged helix' DNA-binding domain"/>
    <property type="match status" value="1"/>
</dbReference>
<dbReference type="PANTHER" id="PTHR30154:SF34">
    <property type="entry name" value="TRANSCRIPTIONAL REGULATOR AZLB"/>
    <property type="match status" value="1"/>
</dbReference>
<dbReference type="PANTHER" id="PTHR30154">
    <property type="entry name" value="LEUCINE-RESPONSIVE REGULATORY PROTEIN"/>
    <property type="match status" value="1"/>
</dbReference>
<dbReference type="CDD" id="cd00090">
    <property type="entry name" value="HTH_ARSR"/>
    <property type="match status" value="1"/>
</dbReference>
<organism evidence="5 6">
    <name type="scientific">Pontibaca salina</name>
    <dbReference type="NCBI Taxonomy" id="2795731"/>
    <lineage>
        <taxon>Bacteria</taxon>
        <taxon>Pseudomonadati</taxon>
        <taxon>Pseudomonadota</taxon>
        <taxon>Alphaproteobacteria</taxon>
        <taxon>Rhodobacterales</taxon>
        <taxon>Roseobacteraceae</taxon>
        <taxon>Pontibaca</taxon>
    </lineage>
</organism>
<keyword evidence="6" id="KW-1185">Reference proteome</keyword>
<dbReference type="Pfam" id="PF01037">
    <property type="entry name" value="AsnC_trans_reg"/>
    <property type="match status" value="1"/>
</dbReference>
<dbReference type="InterPro" id="IPR019885">
    <property type="entry name" value="Tscrpt_reg_HTH_AsnC-type_CS"/>
</dbReference>
<dbReference type="Proteomes" id="UP000613255">
    <property type="component" value="Unassembled WGS sequence"/>
</dbReference>
<evidence type="ECO:0000256" key="3">
    <source>
        <dbReference type="ARBA" id="ARBA00023163"/>
    </source>
</evidence>
<dbReference type="SMART" id="SM00344">
    <property type="entry name" value="HTH_ASNC"/>
    <property type="match status" value="1"/>
</dbReference>
<dbReference type="Gene3D" id="3.30.70.920">
    <property type="match status" value="1"/>
</dbReference>
<dbReference type="InterPro" id="IPR036390">
    <property type="entry name" value="WH_DNA-bd_sf"/>
</dbReference>
<dbReference type="Pfam" id="PF13404">
    <property type="entry name" value="HTH_AsnC-type"/>
    <property type="match status" value="1"/>
</dbReference>
<dbReference type="GO" id="GO:0043200">
    <property type="term" value="P:response to amino acid"/>
    <property type="evidence" value="ECO:0007669"/>
    <property type="project" value="TreeGrafter"/>
</dbReference>
<evidence type="ECO:0000256" key="2">
    <source>
        <dbReference type="ARBA" id="ARBA00023125"/>
    </source>
</evidence>
<evidence type="ECO:0000313" key="5">
    <source>
        <dbReference type="EMBL" id="MBI6630850.1"/>
    </source>
</evidence>
<dbReference type="PRINTS" id="PR00033">
    <property type="entry name" value="HTHASNC"/>
</dbReference>
<keyword evidence="1" id="KW-0805">Transcription regulation</keyword>
<keyword evidence="2" id="KW-0238">DNA-binding</keyword>
<accession>A0A934M1A8</accession>
<proteinExistence type="predicted"/>
<dbReference type="PROSITE" id="PS50956">
    <property type="entry name" value="HTH_ASNC_2"/>
    <property type="match status" value="1"/>
</dbReference>
<keyword evidence="3" id="KW-0804">Transcription</keyword>
<dbReference type="InterPro" id="IPR019888">
    <property type="entry name" value="Tscrpt_reg_AsnC-like"/>
</dbReference>
<evidence type="ECO:0000313" key="6">
    <source>
        <dbReference type="Proteomes" id="UP000613255"/>
    </source>
</evidence>
<dbReference type="InterPro" id="IPR036388">
    <property type="entry name" value="WH-like_DNA-bd_sf"/>
</dbReference>
<dbReference type="GO" id="GO:0006355">
    <property type="term" value="P:regulation of DNA-templated transcription"/>
    <property type="evidence" value="ECO:0007669"/>
    <property type="project" value="UniProtKB-ARBA"/>
</dbReference>
<dbReference type="InterPro" id="IPR019887">
    <property type="entry name" value="Tscrpt_reg_AsnC/Lrp_C"/>
</dbReference>
<dbReference type="PROSITE" id="PS00519">
    <property type="entry name" value="HTH_ASNC_1"/>
    <property type="match status" value="1"/>
</dbReference>
<comment type="caution">
    <text evidence="5">The sequence shown here is derived from an EMBL/GenBank/DDBJ whole genome shotgun (WGS) entry which is preliminary data.</text>
</comment>
<dbReference type="EMBL" id="JAEIJD010000015">
    <property type="protein sequence ID" value="MBI6630850.1"/>
    <property type="molecule type" value="Genomic_DNA"/>
</dbReference>
<dbReference type="InterPro" id="IPR011008">
    <property type="entry name" value="Dimeric_a/b-barrel"/>
</dbReference>
<dbReference type="RefSeq" id="WP_198686877.1">
    <property type="nucleotide sequence ID" value="NZ_JAEIJD010000015.1"/>
</dbReference>
<name>A0A934M1A8_9RHOB</name>
<dbReference type="InterPro" id="IPR000485">
    <property type="entry name" value="AsnC-type_HTH_dom"/>
</dbReference>
<reference evidence="5" key="1">
    <citation type="submission" date="2020-12" db="EMBL/GenBank/DDBJ databases">
        <title>Pontibaca salina gen. nov., sp. nov., isolated from marine sediment.</title>
        <authorList>
            <person name="Bo J."/>
            <person name="Wang S."/>
            <person name="Song X."/>
            <person name="Du Z."/>
        </authorList>
    </citation>
    <scope>NUCLEOTIDE SEQUENCE</scope>
    <source>
        <strain evidence="5">S1109L</strain>
    </source>
</reference>
<evidence type="ECO:0000259" key="4">
    <source>
        <dbReference type="PROSITE" id="PS50956"/>
    </source>
</evidence>
<dbReference type="InterPro" id="IPR011991">
    <property type="entry name" value="ArsR-like_HTH"/>
</dbReference>
<dbReference type="AlphaFoldDB" id="A0A934M1A8"/>
<feature type="domain" description="HTH asnC-type" evidence="4">
    <location>
        <begin position="25"/>
        <end position="92"/>
    </location>
</feature>
<evidence type="ECO:0000256" key="1">
    <source>
        <dbReference type="ARBA" id="ARBA00023015"/>
    </source>
</evidence>
<dbReference type="GO" id="GO:0043565">
    <property type="term" value="F:sequence-specific DNA binding"/>
    <property type="evidence" value="ECO:0007669"/>
    <property type="project" value="InterPro"/>
</dbReference>
<protein>
    <submittedName>
        <fullName evidence="5">AsnC family transcriptional regulator</fullName>
    </submittedName>
</protein>
<sequence length="178" mass="20119">MAWRRERQTEASLDTARDGRRPTGDDLDYAIVKLLEVDGRKAFSEIAHELNVSEGTIRNRVGRMKEAGVLRIVAIADPAATEYQTSVMLGLKVAQGHTPQQVAARLEKEAFVVYILWVAGRFDLVVEVVCDQQEHLLEFLEAEFHSAEDLAAIEVMPGLRNFKNQFLLKRIWATPKET</sequence>
<dbReference type="SUPFAM" id="SSF54909">
    <property type="entry name" value="Dimeric alpha+beta barrel"/>
    <property type="match status" value="1"/>
</dbReference>
<dbReference type="Gene3D" id="1.10.10.10">
    <property type="entry name" value="Winged helix-like DNA-binding domain superfamily/Winged helix DNA-binding domain"/>
    <property type="match status" value="1"/>
</dbReference>